<keyword evidence="7 13" id="KW-0547">Nucleotide-binding</keyword>
<evidence type="ECO:0000256" key="13">
    <source>
        <dbReference type="RuleBase" id="RU363039"/>
    </source>
</evidence>
<evidence type="ECO:0000256" key="12">
    <source>
        <dbReference type="ARBA" id="ARBA00047364"/>
    </source>
</evidence>
<comment type="catalytic activity">
    <reaction evidence="12">
        <text>tRNA(Met) + L-methionine + ATP = L-methionyl-tRNA(Met) + AMP + diphosphate</text>
        <dbReference type="Rhea" id="RHEA:13481"/>
        <dbReference type="Rhea" id="RHEA-COMP:9667"/>
        <dbReference type="Rhea" id="RHEA-COMP:9698"/>
        <dbReference type="ChEBI" id="CHEBI:30616"/>
        <dbReference type="ChEBI" id="CHEBI:33019"/>
        <dbReference type="ChEBI" id="CHEBI:57844"/>
        <dbReference type="ChEBI" id="CHEBI:78442"/>
        <dbReference type="ChEBI" id="CHEBI:78530"/>
        <dbReference type="ChEBI" id="CHEBI:456215"/>
        <dbReference type="EC" id="6.1.1.10"/>
    </reaction>
</comment>
<comment type="subcellular location">
    <subcellularLocation>
        <location evidence="2">Cytoplasm</location>
    </subcellularLocation>
</comment>
<proteinExistence type="inferred from homology"/>
<evidence type="ECO:0000259" key="14">
    <source>
        <dbReference type="Pfam" id="PF08264"/>
    </source>
</evidence>
<dbReference type="SUPFAM" id="SSF52374">
    <property type="entry name" value="Nucleotidylyl transferase"/>
    <property type="match status" value="1"/>
</dbReference>
<dbReference type="SUPFAM" id="SSF47323">
    <property type="entry name" value="Anticodon-binding domain of a subclass of class I aminoacyl-tRNA synthetases"/>
    <property type="match status" value="1"/>
</dbReference>
<evidence type="ECO:0000256" key="9">
    <source>
        <dbReference type="ARBA" id="ARBA00022917"/>
    </source>
</evidence>
<evidence type="ECO:0000259" key="15">
    <source>
        <dbReference type="Pfam" id="PF09334"/>
    </source>
</evidence>
<dbReference type="GO" id="GO:0004825">
    <property type="term" value="F:methionine-tRNA ligase activity"/>
    <property type="evidence" value="ECO:0007669"/>
    <property type="project" value="UniProtKB-EC"/>
</dbReference>
<evidence type="ECO:0000313" key="16">
    <source>
        <dbReference type="EMBL" id="OHA76116.1"/>
    </source>
</evidence>
<dbReference type="Gene3D" id="2.170.220.10">
    <property type="match status" value="1"/>
</dbReference>
<dbReference type="Gene3D" id="3.40.50.620">
    <property type="entry name" value="HUPs"/>
    <property type="match status" value="1"/>
</dbReference>
<dbReference type="EC" id="6.1.1.10" evidence="3"/>
<dbReference type="AlphaFoldDB" id="A0A1G2RTE6"/>
<dbReference type="InterPro" id="IPR001412">
    <property type="entry name" value="aa-tRNA-synth_I_CS"/>
</dbReference>
<evidence type="ECO:0000313" key="17">
    <source>
        <dbReference type="Proteomes" id="UP000178222"/>
    </source>
</evidence>
<dbReference type="GO" id="GO:0006431">
    <property type="term" value="P:methionyl-tRNA aminoacylation"/>
    <property type="evidence" value="ECO:0007669"/>
    <property type="project" value="InterPro"/>
</dbReference>
<evidence type="ECO:0000256" key="7">
    <source>
        <dbReference type="ARBA" id="ARBA00022741"/>
    </source>
</evidence>
<keyword evidence="10 13" id="KW-0030">Aminoacyl-tRNA synthetase</keyword>
<evidence type="ECO:0000256" key="6">
    <source>
        <dbReference type="ARBA" id="ARBA00022598"/>
    </source>
</evidence>
<dbReference type="PROSITE" id="PS00178">
    <property type="entry name" value="AA_TRNA_LIGASE_I"/>
    <property type="match status" value="1"/>
</dbReference>
<accession>A0A1G2RTE6</accession>
<sequence length="485" mass="54949">MKKFYITTAIPYVNARPHIGHALEFVQADTIARFHRQKGEEVLLLSGSDENALKNVQAAEQAGVPVRQFIDENAVFFQKLAEALGVQLDVFQKGSKKDHYASSQKLWELCQRAGDIYKKAYEGLYCLGCETFYAQEDLNEKGECIEHLGRALERVSEENYFFKLSKYQSRLRELIESDELRVVPQARKNEVLSFLKRPLQDISISRSNERAKNWGVPVPGDDSQRMYVWFDALNIYQSGIGFGLDLPAQAGENTYKKWWPADVHVIGKGIIRFHAVYWPAFLLSAGLPLPRSIFVHGYITVDGQKMSKTLGNVVDPFSLVEKYGTDAVRYFLLREIPPFEDGDFSYEKFEARYNADLAAGVGNLVSRVLALAEKSNPPAGGQNTKLQAILNETKRKVDKNLEEFRFSDALIAIWEIVHFCDKYIDEKKPWAESPERVEVVGDLLGAIAVIGELLQPLLPETSEKIAQQLRAEADGVHPLFPRLDR</sequence>
<dbReference type="GO" id="GO:0005737">
    <property type="term" value="C:cytoplasm"/>
    <property type="evidence" value="ECO:0007669"/>
    <property type="project" value="UniProtKB-SubCell"/>
</dbReference>
<evidence type="ECO:0000256" key="10">
    <source>
        <dbReference type="ARBA" id="ARBA00023146"/>
    </source>
</evidence>
<dbReference type="Proteomes" id="UP000178222">
    <property type="component" value="Unassembled WGS sequence"/>
</dbReference>
<gene>
    <name evidence="16" type="ORF">A3J30_01430</name>
</gene>
<dbReference type="Pfam" id="PF09334">
    <property type="entry name" value="tRNA-synt_1g"/>
    <property type="match status" value="1"/>
</dbReference>
<dbReference type="PRINTS" id="PR01041">
    <property type="entry name" value="TRNASYNTHMET"/>
</dbReference>
<dbReference type="PANTHER" id="PTHR43326:SF1">
    <property type="entry name" value="METHIONINE--TRNA LIGASE, MITOCHONDRIAL"/>
    <property type="match status" value="1"/>
</dbReference>
<dbReference type="InterPro" id="IPR033911">
    <property type="entry name" value="MetRS_core"/>
</dbReference>
<evidence type="ECO:0000256" key="4">
    <source>
        <dbReference type="ARBA" id="ARBA00018753"/>
    </source>
</evidence>
<evidence type="ECO:0000256" key="1">
    <source>
        <dbReference type="ARBA" id="ARBA00003314"/>
    </source>
</evidence>
<keyword evidence="5" id="KW-0963">Cytoplasm</keyword>
<feature type="domain" description="Methionyl/Valyl/Leucyl/Isoleucyl-tRNA synthetase anticodon-binding" evidence="14">
    <location>
        <begin position="389"/>
        <end position="470"/>
    </location>
</feature>
<dbReference type="InterPro" id="IPR013155">
    <property type="entry name" value="M/V/L/I-tRNA-synth_anticd-bd"/>
</dbReference>
<dbReference type="Pfam" id="PF08264">
    <property type="entry name" value="Anticodon_1"/>
    <property type="match status" value="1"/>
</dbReference>
<dbReference type="InterPro" id="IPR015413">
    <property type="entry name" value="Methionyl/Leucyl_tRNA_Synth"/>
</dbReference>
<dbReference type="InterPro" id="IPR023457">
    <property type="entry name" value="Met-tRNA_synth_2"/>
</dbReference>
<comment type="caution">
    <text evidence="16">The sequence shown here is derived from an EMBL/GenBank/DDBJ whole genome shotgun (WGS) entry which is preliminary data.</text>
</comment>
<evidence type="ECO:0000256" key="3">
    <source>
        <dbReference type="ARBA" id="ARBA00012838"/>
    </source>
</evidence>
<evidence type="ECO:0000256" key="2">
    <source>
        <dbReference type="ARBA" id="ARBA00004496"/>
    </source>
</evidence>
<dbReference type="NCBIfam" id="TIGR00398">
    <property type="entry name" value="metG"/>
    <property type="match status" value="1"/>
</dbReference>
<evidence type="ECO:0000256" key="11">
    <source>
        <dbReference type="ARBA" id="ARBA00030904"/>
    </source>
</evidence>
<dbReference type="PANTHER" id="PTHR43326">
    <property type="entry name" value="METHIONYL-TRNA SYNTHETASE"/>
    <property type="match status" value="1"/>
</dbReference>
<dbReference type="EMBL" id="MHUL01000040">
    <property type="protein sequence ID" value="OHA76116.1"/>
    <property type="molecule type" value="Genomic_DNA"/>
</dbReference>
<dbReference type="CDD" id="cd07957">
    <property type="entry name" value="Anticodon_Ia_Met"/>
    <property type="match status" value="1"/>
</dbReference>
<name>A0A1G2RTE6_9BACT</name>
<reference evidence="16 17" key="1">
    <citation type="journal article" date="2016" name="Nat. Commun.">
        <title>Thousands of microbial genomes shed light on interconnected biogeochemical processes in an aquifer system.</title>
        <authorList>
            <person name="Anantharaman K."/>
            <person name="Brown C.T."/>
            <person name="Hug L.A."/>
            <person name="Sharon I."/>
            <person name="Castelle C.J."/>
            <person name="Probst A.J."/>
            <person name="Thomas B.C."/>
            <person name="Singh A."/>
            <person name="Wilkins M.J."/>
            <person name="Karaoz U."/>
            <person name="Brodie E.L."/>
            <person name="Williams K.H."/>
            <person name="Hubbard S.S."/>
            <person name="Banfield J.F."/>
        </authorList>
    </citation>
    <scope>NUCLEOTIDE SEQUENCE [LARGE SCALE GENOMIC DNA]</scope>
</reference>
<evidence type="ECO:0000256" key="5">
    <source>
        <dbReference type="ARBA" id="ARBA00022490"/>
    </source>
</evidence>
<dbReference type="Gene3D" id="1.10.730.10">
    <property type="entry name" value="Isoleucyl-tRNA Synthetase, Domain 1"/>
    <property type="match status" value="1"/>
</dbReference>
<keyword evidence="8 13" id="KW-0067">ATP-binding</keyword>
<dbReference type="InterPro" id="IPR041872">
    <property type="entry name" value="Anticodon_Met"/>
</dbReference>
<organism evidence="16 17">
    <name type="scientific">Candidatus Wildermuthbacteria bacterium RIFCSPLOWO2_02_FULL_47_9c</name>
    <dbReference type="NCBI Taxonomy" id="1802466"/>
    <lineage>
        <taxon>Bacteria</taxon>
        <taxon>Candidatus Wildermuthiibacteriota</taxon>
    </lineage>
</organism>
<comment type="similarity">
    <text evidence="13">Belongs to the class-I aminoacyl-tRNA synthetase family.</text>
</comment>
<dbReference type="InterPro" id="IPR014758">
    <property type="entry name" value="Met-tRNA_synth"/>
</dbReference>
<keyword evidence="9 13" id="KW-0648">Protein biosynthesis</keyword>
<comment type="function">
    <text evidence="1">Is required not only for elongation of protein synthesis but also for the initiation of all mRNA translation through initiator tRNA(fMet) aminoacylation.</text>
</comment>
<evidence type="ECO:0000256" key="8">
    <source>
        <dbReference type="ARBA" id="ARBA00022840"/>
    </source>
</evidence>
<dbReference type="GO" id="GO:0005524">
    <property type="term" value="F:ATP binding"/>
    <property type="evidence" value="ECO:0007669"/>
    <property type="project" value="UniProtKB-KW"/>
</dbReference>
<dbReference type="CDD" id="cd00814">
    <property type="entry name" value="MetRS_core"/>
    <property type="match status" value="1"/>
</dbReference>
<protein>
    <recommendedName>
        <fullName evidence="4">Methionine--tRNA ligase</fullName>
        <ecNumber evidence="3">6.1.1.10</ecNumber>
    </recommendedName>
    <alternativeName>
        <fullName evidence="11">Methionyl-tRNA synthetase</fullName>
    </alternativeName>
</protein>
<keyword evidence="6 13" id="KW-0436">Ligase</keyword>
<dbReference type="InterPro" id="IPR014729">
    <property type="entry name" value="Rossmann-like_a/b/a_fold"/>
</dbReference>
<feature type="domain" description="Methionyl/Leucyl tRNA synthetase" evidence="15">
    <location>
        <begin position="5"/>
        <end position="369"/>
    </location>
</feature>
<dbReference type="FunFam" id="2.170.220.10:FF:000001">
    <property type="entry name" value="methionine--tRNA ligase, mitochondrial"/>
    <property type="match status" value="1"/>
</dbReference>
<dbReference type="InterPro" id="IPR009080">
    <property type="entry name" value="tRNAsynth_Ia_anticodon-bd"/>
</dbReference>